<evidence type="ECO:0000313" key="1">
    <source>
        <dbReference type="EMBL" id="RMQ47061.1"/>
    </source>
</evidence>
<name>A0A3M4M1E0_PSECI</name>
<sequence>MTVCFIQSEDQPRQPMRLVPQASGISALMDFQQLATRQSALSMAQLCEQQANVLGPKGLFARFCQEVPQLGRQASVFEDLYEVHDREHQLLAEKTVQFILGRYRRREAVQNPFAGMSREFLCCVVYDELAPYTHAERYAAAEALRQRDSEYFAKLIATTRDTVERRIVFHGLLEHFDALLPVEQSIYPLNYRAVQQSHLDHEEALYGKLDLTRPLSVILEQHTPQWLLENLSLLAGNAD</sequence>
<dbReference type="OrthoDB" id="7025526at2"/>
<dbReference type="EMBL" id="RBRE01000039">
    <property type="protein sequence ID" value="RMQ47061.1"/>
    <property type="molecule type" value="Genomic_DNA"/>
</dbReference>
<reference evidence="1 2" key="1">
    <citation type="submission" date="2018-08" db="EMBL/GenBank/DDBJ databases">
        <title>Recombination of ecologically and evolutionarily significant loci maintains genetic cohesion in the Pseudomonas syringae species complex.</title>
        <authorList>
            <person name="Dillon M."/>
            <person name="Thakur S."/>
            <person name="Almeida R.N.D."/>
            <person name="Weir B.S."/>
            <person name="Guttman D.S."/>
        </authorList>
    </citation>
    <scope>NUCLEOTIDE SEQUENCE [LARGE SCALE GENOMIC DNA]</scope>
    <source>
        <strain evidence="1 2">ICMP 3353</strain>
    </source>
</reference>
<proteinExistence type="predicted"/>
<dbReference type="Proteomes" id="UP000277236">
    <property type="component" value="Unassembled WGS sequence"/>
</dbReference>
<organism evidence="1 2">
    <name type="scientific">Pseudomonas cichorii</name>
    <dbReference type="NCBI Taxonomy" id="36746"/>
    <lineage>
        <taxon>Bacteria</taxon>
        <taxon>Pseudomonadati</taxon>
        <taxon>Pseudomonadota</taxon>
        <taxon>Gammaproteobacteria</taxon>
        <taxon>Pseudomonadales</taxon>
        <taxon>Pseudomonadaceae</taxon>
        <taxon>Pseudomonas</taxon>
    </lineage>
</organism>
<dbReference type="AlphaFoldDB" id="A0A3M4M1E0"/>
<comment type="caution">
    <text evidence="1">The sequence shown here is derived from an EMBL/GenBank/DDBJ whole genome shotgun (WGS) entry which is preliminary data.</text>
</comment>
<protein>
    <submittedName>
        <fullName evidence="1">Uncharacterized protein</fullName>
    </submittedName>
</protein>
<gene>
    <name evidence="1" type="ORF">ALQ04_00088</name>
</gene>
<dbReference type="RefSeq" id="WP_122315629.1">
    <property type="nucleotide sequence ID" value="NZ_RBRE01000039.1"/>
</dbReference>
<accession>A0A3M4M1E0</accession>
<evidence type="ECO:0000313" key="2">
    <source>
        <dbReference type="Proteomes" id="UP000277236"/>
    </source>
</evidence>